<feature type="domain" description="Transglycosylase SLT" evidence="4">
    <location>
        <begin position="102"/>
        <end position="191"/>
    </location>
</feature>
<organism evidence="5 6">
    <name type="scientific">Roseobacter denitrificans (strain ATCC 33942 / OCh 114)</name>
    <name type="common">Erythrobacter sp. (strain OCh 114)</name>
    <name type="synonym">Roseobacter denitrificans</name>
    <dbReference type="NCBI Taxonomy" id="375451"/>
    <lineage>
        <taxon>Bacteria</taxon>
        <taxon>Pseudomonadati</taxon>
        <taxon>Pseudomonadota</taxon>
        <taxon>Alphaproteobacteria</taxon>
        <taxon>Rhodobacterales</taxon>
        <taxon>Roseobacteraceae</taxon>
        <taxon>Roseobacter</taxon>
    </lineage>
</organism>
<evidence type="ECO:0000256" key="3">
    <source>
        <dbReference type="SAM" id="Phobius"/>
    </source>
</evidence>
<dbReference type="SUPFAM" id="SSF53955">
    <property type="entry name" value="Lysozyme-like"/>
    <property type="match status" value="1"/>
</dbReference>
<dbReference type="InterPro" id="IPR008258">
    <property type="entry name" value="Transglycosylase_SLT_dom_1"/>
</dbReference>
<dbReference type="HOGENOM" id="CLU_065765_1_3_5"/>
<dbReference type="PANTHER" id="PTHR37423:SF2">
    <property type="entry name" value="MEMBRANE-BOUND LYTIC MUREIN TRANSGLYCOSYLASE C"/>
    <property type="match status" value="1"/>
</dbReference>
<accession>Q07GS8</accession>
<proteinExistence type="inferred from homology"/>
<geneLocation type="plasmid" evidence="5 6">
    <name>pTB1</name>
</geneLocation>
<evidence type="ECO:0000259" key="4">
    <source>
        <dbReference type="Pfam" id="PF01464"/>
    </source>
</evidence>
<dbReference type="EMBL" id="CP000464">
    <property type="protein sequence ID" value="ABI93321.1"/>
    <property type="molecule type" value="Genomic_DNA"/>
</dbReference>
<dbReference type="CAZy" id="GH23">
    <property type="family name" value="Glycoside Hydrolase Family 23"/>
</dbReference>
<protein>
    <submittedName>
        <fullName evidence="5">Transglycosylase, putative</fullName>
    </submittedName>
</protein>
<evidence type="ECO:0000313" key="5">
    <source>
        <dbReference type="EMBL" id="ABI93321.1"/>
    </source>
</evidence>
<dbReference type="Pfam" id="PF01464">
    <property type="entry name" value="SLT"/>
    <property type="match status" value="1"/>
</dbReference>
<dbReference type="CDD" id="cd00254">
    <property type="entry name" value="LT-like"/>
    <property type="match status" value="1"/>
</dbReference>
<dbReference type="AlphaFoldDB" id="Q07GS8"/>
<keyword evidence="3" id="KW-0812">Transmembrane</keyword>
<evidence type="ECO:0000256" key="2">
    <source>
        <dbReference type="ARBA" id="ARBA00009387"/>
    </source>
</evidence>
<keyword evidence="6" id="KW-1185">Reference proteome</keyword>
<reference evidence="5 6" key="1">
    <citation type="journal article" date="2007" name="J. Bacteriol.">
        <title>The complete genome sequence of Roseobacter denitrificans reveals a mixotrophic rather than photosynthetic metabolism.</title>
        <authorList>
            <person name="Swingley W.D."/>
            <person name="Sadekar S."/>
            <person name="Mastrian S.D."/>
            <person name="Matthies H.J."/>
            <person name="Hao J."/>
            <person name="Ramos H."/>
            <person name="Acharya C.R."/>
            <person name="Conrad A.L."/>
            <person name="Taylor H.L."/>
            <person name="Dejesa L.C."/>
            <person name="Shah M.K."/>
            <person name="O'huallachain M.E."/>
            <person name="Lince M.T."/>
            <person name="Blankenship R.E."/>
            <person name="Beatty J.T."/>
            <person name="Touchman J.W."/>
        </authorList>
    </citation>
    <scope>NUCLEOTIDE SEQUENCE [LARGE SCALE GENOMIC DNA]</scope>
    <source>
        <strain evidence="6">ATCC 33942 / OCh 114</strain>
        <plasmid evidence="5 6">pTB1</plasmid>
    </source>
</reference>
<keyword evidence="3" id="KW-1133">Transmembrane helix</keyword>
<feature type="transmembrane region" description="Helical" evidence="3">
    <location>
        <begin position="12"/>
        <end position="32"/>
    </location>
</feature>
<dbReference type="PANTHER" id="PTHR37423">
    <property type="entry name" value="SOLUBLE LYTIC MUREIN TRANSGLYCOSYLASE-RELATED"/>
    <property type="match status" value="1"/>
</dbReference>
<comment type="similarity">
    <text evidence="2">Belongs to the virb1 family.</text>
</comment>
<dbReference type="Proteomes" id="UP000007029">
    <property type="component" value="Plasmid pTB1"/>
</dbReference>
<gene>
    <name evidence="5" type="ordered locus">RD1_A0017</name>
</gene>
<dbReference type="InterPro" id="IPR023346">
    <property type="entry name" value="Lysozyme-like_dom_sf"/>
</dbReference>
<evidence type="ECO:0000313" key="6">
    <source>
        <dbReference type="Proteomes" id="UP000007029"/>
    </source>
</evidence>
<keyword evidence="5" id="KW-0614">Plasmid</keyword>
<comment type="similarity">
    <text evidence="1">Belongs to the transglycosylase Slt family.</text>
</comment>
<dbReference type="KEGG" id="rde:RD1_A0017"/>
<keyword evidence="3" id="KW-0472">Membrane</keyword>
<evidence type="ECO:0000256" key="1">
    <source>
        <dbReference type="ARBA" id="ARBA00007734"/>
    </source>
</evidence>
<sequence>MDRTFRMIYRKGVFPVFCYLQFLPMVVFATVFEFNTDGSQVYVGRAGEGERRALVEAALSEQSVELPSNRQAYRTLAQQTALRFGRDRGVRKTGLTSSQFVDLFTALIHQESRFNPRAVSHKGAQGLGQLMPGTARALRVSDPFDPTQNLTGSAMYLLAQLRAFGSVELALAAYNAGPGAVQRYDGVPPFRETQDYVRRVAERAGLSVARPVPVNANVRDEEITVTPPERKSVWEY</sequence>
<dbReference type="Gene3D" id="1.10.530.10">
    <property type="match status" value="1"/>
</dbReference>
<name>Q07GS8_ROSDO</name>